<gene>
    <name evidence="4" type="ORF">DVH02_27865</name>
</gene>
<comment type="caution">
    <text evidence="4">The sequence shown here is derived from an EMBL/GenBank/DDBJ whole genome shotgun (WGS) entry which is preliminary data.</text>
</comment>
<feature type="chain" id="PRO_5017025929" evidence="3">
    <location>
        <begin position="33"/>
        <end position="337"/>
    </location>
</feature>
<feature type="transmembrane region" description="Helical" evidence="2">
    <location>
        <begin position="307"/>
        <end position="327"/>
    </location>
</feature>
<proteinExistence type="predicted"/>
<dbReference type="EMBL" id="QQNA01000260">
    <property type="protein sequence ID" value="RDG34960.1"/>
    <property type="molecule type" value="Genomic_DNA"/>
</dbReference>
<keyword evidence="3" id="KW-0732">Signal</keyword>
<dbReference type="NCBIfam" id="TIGR01167">
    <property type="entry name" value="LPXTG_anchor"/>
    <property type="match status" value="1"/>
</dbReference>
<feature type="compositionally biased region" description="Gly residues" evidence="1">
    <location>
        <begin position="290"/>
        <end position="306"/>
    </location>
</feature>
<keyword evidence="2" id="KW-0812">Transmembrane</keyword>
<keyword evidence="2" id="KW-1133">Transmembrane helix</keyword>
<name>A0A370AZE9_9ACTN</name>
<evidence type="ECO:0000313" key="5">
    <source>
        <dbReference type="Proteomes" id="UP000253741"/>
    </source>
</evidence>
<feature type="signal peptide" evidence="3">
    <location>
        <begin position="1"/>
        <end position="32"/>
    </location>
</feature>
<feature type="region of interest" description="Disordered" evidence="1">
    <location>
        <begin position="203"/>
        <end position="306"/>
    </location>
</feature>
<dbReference type="OrthoDB" id="3873432at2"/>
<keyword evidence="2" id="KW-0472">Membrane</keyword>
<evidence type="ECO:0000313" key="4">
    <source>
        <dbReference type="EMBL" id="RDG34960.1"/>
    </source>
</evidence>
<protein>
    <submittedName>
        <fullName evidence="4">LPXTG cell wall anchor domain-containing protein</fullName>
    </submittedName>
</protein>
<reference evidence="4 5" key="1">
    <citation type="submission" date="2018-07" db="EMBL/GenBank/DDBJ databases">
        <title>Streptomyces species from bats.</title>
        <authorList>
            <person name="Dunlap C."/>
        </authorList>
    </citation>
    <scope>NUCLEOTIDE SEQUENCE [LARGE SCALE GENOMIC DNA]</scope>
    <source>
        <strain evidence="4 5">AC230</strain>
    </source>
</reference>
<evidence type="ECO:0000256" key="1">
    <source>
        <dbReference type="SAM" id="MobiDB-lite"/>
    </source>
</evidence>
<evidence type="ECO:0000256" key="3">
    <source>
        <dbReference type="SAM" id="SignalP"/>
    </source>
</evidence>
<accession>A0A370AZE9</accession>
<dbReference type="Proteomes" id="UP000253741">
    <property type="component" value="Unassembled WGS sequence"/>
</dbReference>
<dbReference type="PROSITE" id="PS51318">
    <property type="entry name" value="TAT"/>
    <property type="match status" value="1"/>
</dbReference>
<dbReference type="InterPro" id="IPR006311">
    <property type="entry name" value="TAT_signal"/>
</dbReference>
<evidence type="ECO:0000256" key="2">
    <source>
        <dbReference type="SAM" id="Phobius"/>
    </source>
</evidence>
<sequence>MAISRRVTALRLLGTGAAALALTTVAAGSAWATDCPGGKGWNKGNHGGYKPGKGAGTPVTPVTTTDKCEFSLDGRDWYSQIKVDDINLKAAADGKVHVKVRTASDAAKCTVSLASYRTHGPSWNTSGEQVFHDFDSVEIKHGGQDTLDVAFPDVDCFAQVDLYRGKVKYDGLKDANDGFEHGDLPIGPSRPVIKDKLIAAWNGGTKDCTAQEIPPVTEPEPEPSTGESTPDEPPAESTPPVGEPSEPTSPEPSASESDETPGTGSPTPSASEPTSASSTPANEPSQASTGGNGGAGGDLAETGGGNVVPIAAGAAALLAAGGAVVVMTRRRKAATGS</sequence>
<dbReference type="AlphaFoldDB" id="A0A370AZE9"/>
<dbReference type="NCBIfam" id="NF041528">
    <property type="entry name" value="strep_LAETG"/>
    <property type="match status" value="1"/>
</dbReference>
<dbReference type="RefSeq" id="WP_114626623.1">
    <property type="nucleotide sequence ID" value="NZ_QQNA01000260.1"/>
</dbReference>
<organism evidence="4 5">
    <name type="scientific">Streptomyces corynorhini</name>
    <dbReference type="NCBI Taxonomy" id="2282652"/>
    <lineage>
        <taxon>Bacteria</taxon>
        <taxon>Bacillati</taxon>
        <taxon>Actinomycetota</taxon>
        <taxon>Actinomycetes</taxon>
        <taxon>Kitasatosporales</taxon>
        <taxon>Streptomycetaceae</taxon>
        <taxon>Streptomyces</taxon>
    </lineage>
</organism>
<keyword evidence="5" id="KW-1185">Reference proteome</keyword>
<feature type="compositionally biased region" description="Low complexity" evidence="1">
    <location>
        <begin position="238"/>
        <end position="280"/>
    </location>
</feature>